<dbReference type="Pfam" id="PF00120">
    <property type="entry name" value="Gln-synt_C"/>
    <property type="match status" value="1"/>
</dbReference>
<name>A0A1Q4HHN5_9MYCO</name>
<dbReference type="EMBL" id="PDCR01000018">
    <property type="protein sequence ID" value="PEG53719.1"/>
    <property type="molecule type" value="Genomic_DNA"/>
</dbReference>
<organism evidence="6 8">
    <name type="scientific">Mycolicibacterium diernhoferi</name>
    <dbReference type="NCBI Taxonomy" id="1801"/>
    <lineage>
        <taxon>Bacteria</taxon>
        <taxon>Bacillati</taxon>
        <taxon>Actinomycetota</taxon>
        <taxon>Actinomycetes</taxon>
        <taxon>Mycobacteriales</taxon>
        <taxon>Mycobacteriaceae</taxon>
        <taxon>Mycolicibacterium</taxon>
    </lineage>
</organism>
<dbReference type="SMART" id="SM01230">
    <property type="entry name" value="Gln-synt_C"/>
    <property type="match status" value="1"/>
</dbReference>
<comment type="similarity">
    <text evidence="1 3 4">Belongs to the glutamine synthetase family.</text>
</comment>
<dbReference type="RefSeq" id="WP_073855548.1">
    <property type="nucleotide sequence ID" value="NZ_BAAATC010000015.1"/>
</dbReference>
<dbReference type="InterPro" id="IPR008146">
    <property type="entry name" value="Gln_synth_cat_dom"/>
</dbReference>
<dbReference type="EMBL" id="MIJD01000002">
    <property type="protein sequence ID" value="OPE56332.1"/>
    <property type="molecule type" value="Genomic_DNA"/>
</dbReference>
<protein>
    <submittedName>
        <fullName evidence="6">Glutamine synthetase</fullName>
    </submittedName>
</protein>
<evidence type="ECO:0000256" key="2">
    <source>
        <dbReference type="ARBA" id="ARBA00022598"/>
    </source>
</evidence>
<evidence type="ECO:0000313" key="9">
    <source>
        <dbReference type="Proteomes" id="UP000220340"/>
    </source>
</evidence>
<evidence type="ECO:0000313" key="6">
    <source>
        <dbReference type="EMBL" id="OPE56332.1"/>
    </source>
</evidence>
<evidence type="ECO:0000256" key="4">
    <source>
        <dbReference type="RuleBase" id="RU000384"/>
    </source>
</evidence>
<dbReference type="PANTHER" id="PTHR43785:SF12">
    <property type="entry name" value="TYPE-1 GLUTAMINE SYNTHETASE 2"/>
    <property type="match status" value="1"/>
</dbReference>
<keyword evidence="9" id="KW-1185">Reference proteome</keyword>
<dbReference type="Proteomes" id="UP000191039">
    <property type="component" value="Unassembled WGS sequence"/>
</dbReference>
<keyword evidence="2" id="KW-0436">Ligase</keyword>
<feature type="domain" description="GS catalytic" evidence="5">
    <location>
        <begin position="101"/>
        <end position="422"/>
    </location>
</feature>
<dbReference type="PROSITE" id="PS51987">
    <property type="entry name" value="GS_CATALYTIC"/>
    <property type="match status" value="1"/>
</dbReference>
<reference evidence="7 9" key="2">
    <citation type="submission" date="2017-10" db="EMBL/GenBank/DDBJ databases">
        <title>The new phylogeny of genus Mycobacterium.</title>
        <authorList>
            <person name="Tortoli E."/>
            <person name="Trovato A."/>
            <person name="Cirillo D.M."/>
        </authorList>
    </citation>
    <scope>NUCLEOTIDE SEQUENCE [LARGE SCALE GENOMIC DNA]</scope>
    <source>
        <strain evidence="7 9">IP141170001</strain>
    </source>
</reference>
<gene>
    <name evidence="6" type="ORF">BV510_00530</name>
    <name evidence="7" type="ORF">CRI78_15310</name>
</gene>
<proteinExistence type="inferred from homology"/>
<evidence type="ECO:0000256" key="3">
    <source>
        <dbReference type="PROSITE-ProRule" id="PRU01331"/>
    </source>
</evidence>
<evidence type="ECO:0000313" key="7">
    <source>
        <dbReference type="EMBL" id="PEG53719.1"/>
    </source>
</evidence>
<dbReference type="PANTHER" id="PTHR43785">
    <property type="entry name" value="GAMMA-GLUTAMYLPUTRESCINE SYNTHETASE"/>
    <property type="match status" value="1"/>
</dbReference>
<evidence type="ECO:0000256" key="1">
    <source>
        <dbReference type="ARBA" id="ARBA00009897"/>
    </source>
</evidence>
<dbReference type="Gene3D" id="3.30.590.10">
    <property type="entry name" value="Glutamine synthetase/guanido kinase, catalytic domain"/>
    <property type="match status" value="1"/>
</dbReference>
<dbReference type="Proteomes" id="UP000220340">
    <property type="component" value="Unassembled WGS sequence"/>
</dbReference>
<dbReference type="AlphaFoldDB" id="A0A1Q4HHN5"/>
<comment type="caution">
    <text evidence="6">The sequence shown here is derived from an EMBL/GenBank/DDBJ whole genome shotgun (WGS) entry which is preliminary data.</text>
</comment>
<evidence type="ECO:0000313" key="8">
    <source>
        <dbReference type="Proteomes" id="UP000191039"/>
    </source>
</evidence>
<dbReference type="GO" id="GO:0004356">
    <property type="term" value="F:glutamine synthetase activity"/>
    <property type="evidence" value="ECO:0007669"/>
    <property type="project" value="InterPro"/>
</dbReference>
<dbReference type="SUPFAM" id="SSF55931">
    <property type="entry name" value="Glutamine synthetase/guanido kinase"/>
    <property type="match status" value="1"/>
</dbReference>
<dbReference type="OrthoDB" id="9807095at2"/>
<accession>A0A1Q4HHN5</accession>
<reference evidence="6 8" key="1">
    <citation type="submission" date="2016-09" db="EMBL/GenBank/DDBJ databases">
        <title>genome sequences of unsequenced Mycobacteria.</title>
        <authorList>
            <person name="Greninger A.L."/>
            <person name="Jerome K.R."/>
            <person name="Mcnair B."/>
            <person name="Wallis C."/>
            <person name="Fang F."/>
        </authorList>
    </citation>
    <scope>NUCLEOTIDE SEQUENCE [LARGE SCALE GENOMIC DNA]</scope>
    <source>
        <strain evidence="6 8">BM1</strain>
    </source>
</reference>
<dbReference type="STRING" id="1801.BRW64_07410"/>
<dbReference type="InterPro" id="IPR014746">
    <property type="entry name" value="Gln_synth/guanido_kin_cat_dom"/>
</dbReference>
<sequence>MAEPIPMTQVEIADYDLGLRGKLMRADKSHKPGLTFCTIMYGLSLIDDVTDTPFSNVGNGYPDAPLAVDESTRIRLPWRPGVDAVIADLTGPDGAPLELSPRAAVQSLAARYTELNLEPVLGFEYELWLFRDGPQGRTPLGRTENAYSLTRNAEIHDLTMEFVSRMDQVGIEVEMVHGELGPGFFEFTLAPRPAVQACDAAVRARQYLRDLCAERGLHASFMAKPYADKSGAGGHVHSSLTRDGVNVFTDGDRALSAQAEHYLAGLIATMADVSLLFNPYVNSYKRIDPEMYTPCTATWGDDDRSTACRLILGNPGSARVEHRRPGADANPYLVAAALLAGGLHGLQERLTLPAADAEPAPLPGDLSAALTNFENALWLNDMLGKNFCTSYAATRRAELERYETWLKTTITEWETARHLEHQ</sequence>
<evidence type="ECO:0000259" key="5">
    <source>
        <dbReference type="PROSITE" id="PS51987"/>
    </source>
</evidence>